<sequence>MDGRSSTSTSCSSSVRKDSKGHDKAIEFACSTCLFCVSCPLSIVSCCIKLPCKIGCKAAGQAKKRFTCCSPRGSVKKIYASYSSFSDMDDSNSLPSKVVPETGALDQLGHLDIDDSTLELSRIKLKLPAARRLQKAGVF</sequence>
<dbReference type="EMBL" id="CAWUPB010001176">
    <property type="protein sequence ID" value="CAK7349684.1"/>
    <property type="molecule type" value="Genomic_DNA"/>
</dbReference>
<keyword evidence="2" id="KW-1185">Reference proteome</keyword>
<gene>
    <name evidence="1" type="ORF">DCAF_LOCUS22404</name>
</gene>
<dbReference type="Proteomes" id="UP001314170">
    <property type="component" value="Unassembled WGS sequence"/>
</dbReference>
<name>A0AAV1SIJ2_9ROSI</name>
<dbReference type="AlphaFoldDB" id="A0AAV1SIJ2"/>
<accession>A0AAV1SIJ2</accession>
<protein>
    <submittedName>
        <fullName evidence="1">Uncharacterized protein</fullName>
    </submittedName>
</protein>
<comment type="caution">
    <text evidence="1">The sequence shown here is derived from an EMBL/GenBank/DDBJ whole genome shotgun (WGS) entry which is preliminary data.</text>
</comment>
<proteinExistence type="predicted"/>
<evidence type="ECO:0000313" key="1">
    <source>
        <dbReference type="EMBL" id="CAK7349684.1"/>
    </source>
</evidence>
<organism evidence="1 2">
    <name type="scientific">Dovyalis caffra</name>
    <dbReference type="NCBI Taxonomy" id="77055"/>
    <lineage>
        <taxon>Eukaryota</taxon>
        <taxon>Viridiplantae</taxon>
        <taxon>Streptophyta</taxon>
        <taxon>Embryophyta</taxon>
        <taxon>Tracheophyta</taxon>
        <taxon>Spermatophyta</taxon>
        <taxon>Magnoliopsida</taxon>
        <taxon>eudicotyledons</taxon>
        <taxon>Gunneridae</taxon>
        <taxon>Pentapetalae</taxon>
        <taxon>rosids</taxon>
        <taxon>fabids</taxon>
        <taxon>Malpighiales</taxon>
        <taxon>Salicaceae</taxon>
        <taxon>Flacourtieae</taxon>
        <taxon>Dovyalis</taxon>
    </lineage>
</organism>
<evidence type="ECO:0000313" key="2">
    <source>
        <dbReference type="Proteomes" id="UP001314170"/>
    </source>
</evidence>
<reference evidence="1 2" key="1">
    <citation type="submission" date="2024-01" db="EMBL/GenBank/DDBJ databases">
        <authorList>
            <person name="Waweru B."/>
        </authorList>
    </citation>
    <scope>NUCLEOTIDE SEQUENCE [LARGE SCALE GENOMIC DNA]</scope>
</reference>